<dbReference type="EMBL" id="OU066439">
    <property type="protein sequence ID" value="CAG6443022.1"/>
    <property type="molecule type" value="mRNA"/>
</dbReference>
<protein>
    <submittedName>
        <fullName evidence="2">Oxy 19b</fullName>
    </submittedName>
</protein>
<evidence type="ECO:0000313" key="2">
    <source>
        <dbReference type="EMBL" id="CAG6443022.1"/>
    </source>
</evidence>
<proteinExistence type="evidence at transcript level"/>
<accession>A0A8D7ZRI2</accession>
<feature type="region of interest" description="Disordered" evidence="1">
    <location>
        <begin position="40"/>
        <end position="59"/>
    </location>
</feature>
<feature type="compositionally biased region" description="Polar residues" evidence="1">
    <location>
        <begin position="42"/>
        <end position="51"/>
    </location>
</feature>
<dbReference type="AlphaFoldDB" id="A0A8D7ZRI2"/>
<organism evidence="2">
    <name type="scientific">Oxyopes heterophthalmus</name>
    <dbReference type="NCBI Taxonomy" id="2003126"/>
    <lineage>
        <taxon>Eukaryota</taxon>
        <taxon>Metazoa</taxon>
        <taxon>Ecdysozoa</taxon>
        <taxon>Arthropoda</taxon>
        <taxon>Chelicerata</taxon>
        <taxon>Arachnida</taxon>
        <taxon>Araneae</taxon>
        <taxon>Araneomorphae</taxon>
        <taxon>Entelegynae</taxon>
        <taxon>Lycosoidea</taxon>
        <taxon>Oxyopidae</taxon>
        <taxon>Oxyopes</taxon>
    </lineage>
</organism>
<reference evidence="2" key="1">
    <citation type="submission" date="2021-05" db="EMBL/GenBank/DDBJ databases">
        <authorList>
            <person name="Kuhn-Nentwig L."/>
        </authorList>
    </citation>
    <scope>NUCLEOTIDE SEQUENCE</scope>
    <source>
        <tissue evidence="2">Venom gland</tissue>
    </source>
</reference>
<sequence>MNALVSSLQLESVEEEARFRSSFHGLNVLAKRGALKKLAEQANKQNANQSDKTNKPNPC</sequence>
<evidence type="ECO:0000256" key="1">
    <source>
        <dbReference type="SAM" id="MobiDB-lite"/>
    </source>
</evidence>
<name>A0A8D7ZRI2_9ARAC</name>